<evidence type="ECO:0000313" key="4">
    <source>
        <dbReference type="EMBL" id="MBO0345177.1"/>
    </source>
</evidence>
<dbReference type="SUPFAM" id="SSF48452">
    <property type="entry name" value="TPR-like"/>
    <property type="match status" value="1"/>
</dbReference>
<proteinExistence type="predicted"/>
<dbReference type="InterPro" id="IPR011990">
    <property type="entry name" value="TPR-like_helical_dom_sf"/>
</dbReference>
<keyword evidence="3" id="KW-0812">Transmembrane</keyword>
<sequence>MIFWIAIAALTAAAALSVLVPLTRTRSRPESVPENASVGIAAPDLDQDAEVYRAQLEELQRDRVRGLIDDQAFDAARTEIARRLLAAEDARTRREASAPASSRVLRRAAVLAALVFLPAVTLGMYLMLGSPDQPDSPLIARLQAPVEGQSVGELVARVERHLAQNPQDGKGWEVIAPVYMRLNRPEEAARAYDNVIRLLGSSATRQTDMGEALAAANNGIVSAAAQAAFEAAVELDADAVKPRFFLAIALAQDGNREAAVAAWRKLLDGADETESWVPVARAELAKLTGATAALAQPAAPGQPGPDAAAVAEAAQMSDADRSAMIEGMVSGLKDRLRGAGGSLQDWQRLLRAQMVLGREAEARDALLLAREDLAEDEAALAQINALATSLGL</sequence>
<keyword evidence="3" id="KW-0472">Membrane</keyword>
<keyword evidence="2" id="KW-0201">Cytochrome c-type biogenesis</keyword>
<evidence type="ECO:0000256" key="1">
    <source>
        <dbReference type="ARBA" id="ARBA00004196"/>
    </source>
</evidence>
<dbReference type="Proteomes" id="UP000664779">
    <property type="component" value="Unassembled WGS sequence"/>
</dbReference>
<reference evidence="4" key="1">
    <citation type="submission" date="2021-03" db="EMBL/GenBank/DDBJ databases">
        <title>Roseibium sp. CAU 1637 isolated from Incheon.</title>
        <authorList>
            <person name="Kim W."/>
        </authorList>
    </citation>
    <scope>NUCLEOTIDE SEQUENCE</scope>
    <source>
        <strain evidence="4">CAU 1637</strain>
    </source>
</reference>
<dbReference type="AlphaFoldDB" id="A0A939EMI8"/>
<comment type="subcellular location">
    <subcellularLocation>
        <location evidence="1">Cell envelope</location>
    </subcellularLocation>
</comment>
<evidence type="ECO:0000256" key="2">
    <source>
        <dbReference type="ARBA" id="ARBA00022748"/>
    </source>
</evidence>
<dbReference type="NCBIfam" id="TIGR03142">
    <property type="entry name" value="cytochro_ccmI"/>
    <property type="match status" value="1"/>
</dbReference>
<organism evidence="4 5">
    <name type="scientific">Roseibium limicola</name>
    <dbReference type="NCBI Taxonomy" id="2816037"/>
    <lineage>
        <taxon>Bacteria</taxon>
        <taxon>Pseudomonadati</taxon>
        <taxon>Pseudomonadota</taxon>
        <taxon>Alphaproteobacteria</taxon>
        <taxon>Hyphomicrobiales</taxon>
        <taxon>Stappiaceae</taxon>
        <taxon>Roseibium</taxon>
    </lineage>
</organism>
<feature type="transmembrane region" description="Helical" evidence="3">
    <location>
        <begin position="108"/>
        <end position="128"/>
    </location>
</feature>
<dbReference type="GO" id="GO:0030313">
    <property type="term" value="C:cell envelope"/>
    <property type="evidence" value="ECO:0007669"/>
    <property type="project" value="UniProtKB-SubCell"/>
</dbReference>
<dbReference type="EMBL" id="JAFLNF010000003">
    <property type="protein sequence ID" value="MBO0345177.1"/>
    <property type="molecule type" value="Genomic_DNA"/>
</dbReference>
<dbReference type="PANTHER" id="PTHR47870">
    <property type="entry name" value="CYTOCHROME C-TYPE BIOGENESIS PROTEIN CCMH"/>
    <property type="match status" value="1"/>
</dbReference>
<keyword evidence="5" id="KW-1185">Reference proteome</keyword>
<accession>A0A939EMI8</accession>
<dbReference type="InterPro" id="IPR017560">
    <property type="entry name" value="Cyt_c_biogenesis_CcmI"/>
</dbReference>
<evidence type="ECO:0000256" key="3">
    <source>
        <dbReference type="SAM" id="Phobius"/>
    </source>
</evidence>
<dbReference type="GO" id="GO:0005886">
    <property type="term" value="C:plasma membrane"/>
    <property type="evidence" value="ECO:0007669"/>
    <property type="project" value="TreeGrafter"/>
</dbReference>
<dbReference type="Gene3D" id="1.25.40.10">
    <property type="entry name" value="Tetratricopeptide repeat domain"/>
    <property type="match status" value="1"/>
</dbReference>
<protein>
    <submittedName>
        <fullName evidence="4">C-type cytochrome biogenesis protein CcmI</fullName>
    </submittedName>
</protein>
<keyword evidence="3" id="KW-1133">Transmembrane helix</keyword>
<name>A0A939EMI8_9HYPH</name>
<gene>
    <name evidence="4" type="primary">ccmI</name>
    <name evidence="4" type="ORF">J0X15_08095</name>
</gene>
<dbReference type="GO" id="GO:0017004">
    <property type="term" value="P:cytochrome complex assembly"/>
    <property type="evidence" value="ECO:0007669"/>
    <property type="project" value="UniProtKB-KW"/>
</dbReference>
<comment type="caution">
    <text evidence="4">The sequence shown here is derived from an EMBL/GenBank/DDBJ whole genome shotgun (WGS) entry which is preliminary data.</text>
</comment>
<dbReference type="InterPro" id="IPR051263">
    <property type="entry name" value="C-type_cytochrome_biogenesis"/>
</dbReference>
<dbReference type="PANTHER" id="PTHR47870:SF1">
    <property type="entry name" value="CYTOCHROME C-TYPE BIOGENESIS PROTEIN CCMH"/>
    <property type="match status" value="1"/>
</dbReference>
<evidence type="ECO:0000313" key="5">
    <source>
        <dbReference type="Proteomes" id="UP000664779"/>
    </source>
</evidence>